<dbReference type="Proteomes" id="UP000001137">
    <property type="component" value="Chromosome"/>
</dbReference>
<dbReference type="Pfam" id="PF04457">
    <property type="entry name" value="MJ1316"/>
    <property type="match status" value="1"/>
</dbReference>
<name>A8MC96_CALMQ</name>
<dbReference type="InterPro" id="IPR040459">
    <property type="entry name" value="MJ1316"/>
</dbReference>
<evidence type="ECO:0000313" key="3">
    <source>
        <dbReference type="Proteomes" id="UP000001137"/>
    </source>
</evidence>
<dbReference type="AlphaFoldDB" id="A8MC96"/>
<gene>
    <name evidence="2" type="ordered locus">Cmaq_0559</name>
</gene>
<sequence length="98" mass="11349">MFFKFMRILRVVGRNRLRDIFNRIIWTNVRNEYEVVILSRGEPGDVKVLPLEGLVKASKDGIVIGINGVESFIPYHRILLVRRSNGAVVYRKGMKFNS</sequence>
<keyword evidence="3" id="KW-1185">Reference proteome</keyword>
<organism evidence="2 3">
    <name type="scientific">Caldivirga maquilingensis (strain ATCC 700844 / DSM 13496 / JCM 10307 / IC-167)</name>
    <dbReference type="NCBI Taxonomy" id="397948"/>
    <lineage>
        <taxon>Archaea</taxon>
        <taxon>Thermoproteota</taxon>
        <taxon>Thermoprotei</taxon>
        <taxon>Thermoproteales</taxon>
        <taxon>Thermoproteaceae</taxon>
        <taxon>Caldivirga</taxon>
    </lineage>
</organism>
<reference evidence="2 3" key="1">
    <citation type="submission" date="2007-10" db="EMBL/GenBank/DDBJ databases">
        <title>Complete sequence of Caldivirga maquilingensis IC-167.</title>
        <authorList>
            <consortium name="US DOE Joint Genome Institute"/>
            <person name="Copeland A."/>
            <person name="Lucas S."/>
            <person name="Lapidus A."/>
            <person name="Barry K."/>
            <person name="Glavina del Rio T."/>
            <person name="Dalin E."/>
            <person name="Tice H."/>
            <person name="Pitluck S."/>
            <person name="Saunders E."/>
            <person name="Brettin T."/>
            <person name="Bruce D."/>
            <person name="Detter J.C."/>
            <person name="Han C."/>
            <person name="Schmutz J."/>
            <person name="Larimer F."/>
            <person name="Land M."/>
            <person name="Hauser L."/>
            <person name="Kyrpides N."/>
            <person name="Ivanova N."/>
            <person name="Biddle J.F."/>
            <person name="Zhang Z."/>
            <person name="Fitz-Gibbon S.T."/>
            <person name="Lowe T.M."/>
            <person name="Saltikov C."/>
            <person name="House C.H."/>
            <person name="Richardson P."/>
        </authorList>
    </citation>
    <scope>NUCLEOTIDE SEQUENCE [LARGE SCALE GENOMIC DNA]</scope>
    <source>
        <strain evidence="3">ATCC 700844 / DSM 13496 / JCM 10307 / IC-167</strain>
    </source>
</reference>
<proteinExistence type="predicted"/>
<dbReference type="HOGENOM" id="CLU_172276_3_0_2"/>
<evidence type="ECO:0000313" key="2">
    <source>
        <dbReference type="EMBL" id="ABW01402.1"/>
    </source>
</evidence>
<dbReference type="KEGG" id="cma:Cmaq_0559"/>
<protein>
    <recommendedName>
        <fullName evidence="1">MJ1316 RNA cyclic group end recognition domain-containing protein</fullName>
    </recommendedName>
</protein>
<feature type="domain" description="MJ1316 RNA cyclic group end recognition" evidence="1">
    <location>
        <begin position="17"/>
        <end position="92"/>
    </location>
</feature>
<dbReference type="eggNOG" id="arCOG01302">
    <property type="taxonomic scope" value="Archaea"/>
</dbReference>
<accession>A8MC96</accession>
<dbReference type="EMBL" id="CP000852">
    <property type="protein sequence ID" value="ABW01402.1"/>
    <property type="molecule type" value="Genomic_DNA"/>
</dbReference>
<evidence type="ECO:0000259" key="1">
    <source>
        <dbReference type="Pfam" id="PF04457"/>
    </source>
</evidence>